<dbReference type="GO" id="GO:0008113">
    <property type="term" value="F:peptide-methionine (S)-S-oxide reductase activity"/>
    <property type="evidence" value="ECO:0007669"/>
    <property type="project" value="UniProtKB-EC"/>
</dbReference>
<dbReference type="SUPFAM" id="SSF55068">
    <property type="entry name" value="Peptide methionine sulfoxide reductase"/>
    <property type="match status" value="1"/>
</dbReference>
<sequence>MFSTVSSCRMSGWAVAIILLPTYGFAFFRNGPFVPSTPRSFSLATRLSTAKATPGDVATIDLSIMLEDGTAMPADFDTGSQVRFRLGRGGLPPYVHAAVEGMHVQERRTRLVPPDEAYGPYYPELAADIPAENTPPGMKVGDKVKLTNGLTARVTRHDPAQGLFSLDGNHPFAGRTLSLSLLLHDLMPADSPCFATVHLAAGCFWGLELAFQRLPGVVATAAGYTQGGNEGEGEERRAPTYSEVCSGRTGYVEAVEVLFDEGVVSFEKILEVFWNRHDPTQLNGQGNDLGTQYRGGIYYTSDAQKRAAEESKARLEASGLYDKPIVTEILPADIFYTAEVHGGEGPQGFRRVDSKGEEKGTRRMGFACGMGEQRVGGKGVETRRRDRRKRQESSREVGISGVPSFLIFTLGEGGCS</sequence>
<evidence type="ECO:0000256" key="3">
    <source>
        <dbReference type="ARBA" id="ARBA00047806"/>
    </source>
</evidence>
<comment type="catalytic activity">
    <reaction evidence="3">
        <text>L-methionyl-[protein] + [thioredoxin]-disulfide + H2O = L-methionyl-(S)-S-oxide-[protein] + [thioredoxin]-dithiol</text>
        <dbReference type="Rhea" id="RHEA:14217"/>
        <dbReference type="Rhea" id="RHEA-COMP:10698"/>
        <dbReference type="Rhea" id="RHEA-COMP:10700"/>
        <dbReference type="Rhea" id="RHEA-COMP:12313"/>
        <dbReference type="Rhea" id="RHEA-COMP:12315"/>
        <dbReference type="ChEBI" id="CHEBI:15377"/>
        <dbReference type="ChEBI" id="CHEBI:16044"/>
        <dbReference type="ChEBI" id="CHEBI:29950"/>
        <dbReference type="ChEBI" id="CHEBI:44120"/>
        <dbReference type="ChEBI" id="CHEBI:50058"/>
        <dbReference type="EC" id="1.8.4.11"/>
    </reaction>
</comment>
<comment type="catalytic activity">
    <reaction evidence="5">
        <text>[protein]-peptidylproline (omega=180) = [protein]-peptidylproline (omega=0)</text>
        <dbReference type="Rhea" id="RHEA:16237"/>
        <dbReference type="Rhea" id="RHEA-COMP:10747"/>
        <dbReference type="Rhea" id="RHEA-COMP:10748"/>
        <dbReference type="ChEBI" id="CHEBI:83833"/>
        <dbReference type="ChEBI" id="CHEBI:83834"/>
        <dbReference type="EC" id="5.2.1.8"/>
    </reaction>
</comment>
<accession>W7U7V2</accession>
<feature type="domain" description="PPIase FKBP-type" evidence="7">
    <location>
        <begin position="55"/>
        <end position="150"/>
    </location>
</feature>
<organism evidence="8 9">
    <name type="scientific">Nannochloropsis gaditana</name>
    <dbReference type="NCBI Taxonomy" id="72520"/>
    <lineage>
        <taxon>Eukaryota</taxon>
        <taxon>Sar</taxon>
        <taxon>Stramenopiles</taxon>
        <taxon>Ochrophyta</taxon>
        <taxon>Eustigmatophyceae</taxon>
        <taxon>Eustigmatales</taxon>
        <taxon>Monodopsidaceae</taxon>
        <taxon>Nannochloropsis</taxon>
    </lineage>
</organism>
<keyword evidence="9" id="KW-1185">Reference proteome</keyword>
<evidence type="ECO:0000313" key="8">
    <source>
        <dbReference type="EMBL" id="EWM28969.1"/>
    </source>
</evidence>
<protein>
    <recommendedName>
        <fullName evidence="5">peptidylprolyl isomerase</fullName>
        <ecNumber evidence="5">5.2.1.8</ecNumber>
    </recommendedName>
</protein>
<dbReference type="InterPro" id="IPR050162">
    <property type="entry name" value="MsrA_MetSO_reductase"/>
</dbReference>
<proteinExistence type="inferred from homology"/>
<dbReference type="InterPro" id="IPR002569">
    <property type="entry name" value="Met_Sox_Rdtase_MsrA_dom"/>
</dbReference>
<keyword evidence="2" id="KW-0560">Oxidoreductase</keyword>
<feature type="region of interest" description="Disordered" evidence="6">
    <location>
        <begin position="371"/>
        <end position="396"/>
    </location>
</feature>
<dbReference type="AlphaFoldDB" id="W7U7V2"/>
<dbReference type="PANTHER" id="PTHR42799">
    <property type="entry name" value="MITOCHONDRIAL PEPTIDE METHIONINE SULFOXIDE REDUCTASE"/>
    <property type="match status" value="1"/>
</dbReference>
<comment type="catalytic activity">
    <reaction evidence="4">
        <text>[thioredoxin]-disulfide + L-methionine + H2O = L-methionine (S)-S-oxide + [thioredoxin]-dithiol</text>
        <dbReference type="Rhea" id="RHEA:19993"/>
        <dbReference type="Rhea" id="RHEA-COMP:10698"/>
        <dbReference type="Rhea" id="RHEA-COMP:10700"/>
        <dbReference type="ChEBI" id="CHEBI:15377"/>
        <dbReference type="ChEBI" id="CHEBI:29950"/>
        <dbReference type="ChEBI" id="CHEBI:50058"/>
        <dbReference type="ChEBI" id="CHEBI:57844"/>
        <dbReference type="ChEBI" id="CHEBI:58772"/>
        <dbReference type="EC" id="1.8.4.11"/>
    </reaction>
</comment>
<dbReference type="InterPro" id="IPR001179">
    <property type="entry name" value="PPIase_FKBP_dom"/>
</dbReference>
<dbReference type="EMBL" id="AZIL01000211">
    <property type="protein sequence ID" value="EWM28968.1"/>
    <property type="molecule type" value="Genomic_DNA"/>
</dbReference>
<evidence type="ECO:0000256" key="6">
    <source>
        <dbReference type="SAM" id="MobiDB-lite"/>
    </source>
</evidence>
<evidence type="ECO:0000259" key="7">
    <source>
        <dbReference type="PROSITE" id="PS50059"/>
    </source>
</evidence>
<comment type="caution">
    <text evidence="8">The sequence shown here is derived from an EMBL/GenBank/DDBJ whole genome shotgun (WGS) entry which is preliminary data.</text>
</comment>
<dbReference type="GO" id="GO:0005737">
    <property type="term" value="C:cytoplasm"/>
    <property type="evidence" value="ECO:0007669"/>
    <property type="project" value="TreeGrafter"/>
</dbReference>
<dbReference type="EC" id="5.2.1.8" evidence="5"/>
<dbReference type="EMBL" id="AZIL01000211">
    <property type="protein sequence ID" value="EWM28969.1"/>
    <property type="molecule type" value="Genomic_DNA"/>
</dbReference>
<dbReference type="NCBIfam" id="TIGR00401">
    <property type="entry name" value="msrA"/>
    <property type="match status" value="1"/>
</dbReference>
<dbReference type="Proteomes" id="UP000019335">
    <property type="component" value="Chromosome 3"/>
</dbReference>
<dbReference type="InterPro" id="IPR036509">
    <property type="entry name" value="Met_Sox_Rdtase_MsrA_sf"/>
</dbReference>
<dbReference type="InterPro" id="IPR046357">
    <property type="entry name" value="PPIase_dom_sf"/>
</dbReference>
<dbReference type="SUPFAM" id="SSF54534">
    <property type="entry name" value="FKBP-like"/>
    <property type="match status" value="1"/>
</dbReference>
<dbReference type="PANTHER" id="PTHR42799:SF2">
    <property type="entry name" value="MITOCHONDRIAL PEPTIDE METHIONINE SULFOXIDE REDUCTASE"/>
    <property type="match status" value="1"/>
</dbReference>
<dbReference type="Gene3D" id="3.30.1060.10">
    <property type="entry name" value="Peptide methionine sulphoxide reductase MsrA"/>
    <property type="match status" value="1"/>
</dbReference>
<dbReference type="PROSITE" id="PS50059">
    <property type="entry name" value="FKBP_PPIASE"/>
    <property type="match status" value="1"/>
</dbReference>
<dbReference type="Gene3D" id="3.10.50.40">
    <property type="match status" value="1"/>
</dbReference>
<reference evidence="8 9" key="1">
    <citation type="journal article" date="2014" name="Mol. Plant">
        <title>Chromosome Scale Genome Assembly and Transcriptome Profiling of Nannochloropsis gaditana in Nitrogen Depletion.</title>
        <authorList>
            <person name="Corteggiani Carpinelli E."/>
            <person name="Telatin A."/>
            <person name="Vitulo N."/>
            <person name="Forcato C."/>
            <person name="D'Angelo M."/>
            <person name="Schiavon R."/>
            <person name="Vezzi A."/>
            <person name="Giacometti G.M."/>
            <person name="Morosinotto T."/>
            <person name="Valle G."/>
        </authorList>
    </citation>
    <scope>NUCLEOTIDE SEQUENCE [LARGE SCALE GENOMIC DNA]</scope>
    <source>
        <strain evidence="8 9">B-31</strain>
    </source>
</reference>
<keyword evidence="5" id="KW-0413">Isomerase</keyword>
<evidence type="ECO:0000256" key="5">
    <source>
        <dbReference type="PROSITE-ProRule" id="PRU00277"/>
    </source>
</evidence>
<dbReference type="GO" id="GO:0034599">
    <property type="term" value="P:cellular response to oxidative stress"/>
    <property type="evidence" value="ECO:0007669"/>
    <property type="project" value="TreeGrafter"/>
</dbReference>
<dbReference type="Pfam" id="PF01625">
    <property type="entry name" value="PMSR"/>
    <property type="match status" value="1"/>
</dbReference>
<comment type="similarity">
    <text evidence="1">Belongs to the MsrA Met sulfoxide reductase family.</text>
</comment>
<evidence type="ECO:0000256" key="1">
    <source>
        <dbReference type="ARBA" id="ARBA00005591"/>
    </source>
</evidence>
<keyword evidence="5" id="KW-0697">Rotamase</keyword>
<gene>
    <name evidence="8" type="ORF">Naga_100918g2</name>
</gene>
<dbReference type="GO" id="GO:0003755">
    <property type="term" value="F:peptidyl-prolyl cis-trans isomerase activity"/>
    <property type="evidence" value="ECO:0007669"/>
    <property type="project" value="UniProtKB-KW"/>
</dbReference>
<evidence type="ECO:0000313" key="9">
    <source>
        <dbReference type="Proteomes" id="UP000019335"/>
    </source>
</evidence>
<feature type="compositionally biased region" description="Basic and acidic residues" evidence="6">
    <location>
        <begin position="380"/>
        <end position="395"/>
    </location>
</feature>
<evidence type="ECO:0000256" key="2">
    <source>
        <dbReference type="ARBA" id="ARBA00023002"/>
    </source>
</evidence>
<dbReference type="HAMAP" id="MF_01401">
    <property type="entry name" value="MsrA"/>
    <property type="match status" value="1"/>
</dbReference>
<evidence type="ECO:0000256" key="4">
    <source>
        <dbReference type="ARBA" id="ARBA00048782"/>
    </source>
</evidence>
<name>W7U7V2_9STRA</name>
<dbReference type="OrthoDB" id="77405at2759"/>
<dbReference type="Pfam" id="PF00254">
    <property type="entry name" value="FKBP_C"/>
    <property type="match status" value="1"/>
</dbReference>